<keyword evidence="6" id="KW-0067">ATP-binding</keyword>
<dbReference type="SUPFAM" id="SSF52540">
    <property type="entry name" value="P-loop containing nucleoside triphosphate hydrolases"/>
    <property type="match status" value="1"/>
</dbReference>
<dbReference type="Pfam" id="PF00931">
    <property type="entry name" value="NB-ARC"/>
    <property type="match status" value="1"/>
</dbReference>
<evidence type="ECO:0000256" key="4">
    <source>
        <dbReference type="ARBA" id="ARBA00022741"/>
    </source>
</evidence>
<dbReference type="SUPFAM" id="SSF52058">
    <property type="entry name" value="L domain-like"/>
    <property type="match status" value="1"/>
</dbReference>
<evidence type="ECO:0000313" key="13">
    <source>
        <dbReference type="EMBL" id="CAL4898012.1"/>
    </source>
</evidence>
<dbReference type="InterPro" id="IPR042197">
    <property type="entry name" value="Apaf_helical"/>
</dbReference>
<feature type="domain" description="R13L1/DRL21-like LRR repeat region" evidence="12">
    <location>
        <begin position="954"/>
        <end position="1077"/>
    </location>
</feature>
<reference evidence="14" key="1">
    <citation type="submission" date="2024-06" db="EMBL/GenBank/DDBJ databases">
        <authorList>
            <person name="Ryan C."/>
        </authorList>
    </citation>
    <scope>NUCLEOTIDE SEQUENCE [LARGE SCALE GENOMIC DNA]</scope>
</reference>
<keyword evidence="7" id="KW-0175">Coiled coil</keyword>
<keyword evidence="4" id="KW-0547">Nucleotide-binding</keyword>
<feature type="domain" description="Disease resistance R13L4/SHOC-2-like LRR" evidence="11">
    <location>
        <begin position="566"/>
        <end position="696"/>
    </location>
</feature>
<feature type="domain" description="Disease resistance protein winged helix" evidence="10">
    <location>
        <begin position="448"/>
        <end position="518"/>
    </location>
</feature>
<reference evidence="13 14" key="2">
    <citation type="submission" date="2024-10" db="EMBL/GenBank/DDBJ databases">
        <authorList>
            <person name="Ryan C."/>
        </authorList>
    </citation>
    <scope>NUCLEOTIDE SEQUENCE [LARGE SCALE GENOMIC DNA]</scope>
</reference>
<dbReference type="SUPFAM" id="SSF52047">
    <property type="entry name" value="RNI-like"/>
    <property type="match status" value="1"/>
</dbReference>
<keyword evidence="2" id="KW-0433">Leucine-rich repeat</keyword>
<name>A0ABC8VWW5_9POAL</name>
<evidence type="ECO:0000256" key="1">
    <source>
        <dbReference type="ARBA" id="ARBA00008894"/>
    </source>
</evidence>
<dbReference type="Pfam" id="PF13855">
    <property type="entry name" value="LRR_8"/>
    <property type="match status" value="1"/>
</dbReference>
<sequence length="1326" mass="150909">MASAVAGLIAGKLAELGWDKATLMQRFKDDMDGLKRTMVKLKAFMHDADLRESEDGDRREMVHVWKKDFKSAAYDVDDLLDKFEAVELIKQSQPKIKLFFSSCNPLLVQWTLAHKMKKVKEALDTVEKEGDKLKLVSDNIPTWAKANTDQAATIAWTSGDIDTEMIGRDTEKESIMKQLLESKVEEDISISIIPIIGLGGLGKTTLAQAIFSDKRSKIFDLRVWVYVSKKFDLLRIGKKIMSSVNRSTDSSGTSEKYTPPQNGDLDTIIEQLKSILPTKRYLIILDDMWEEDVNNLVKLKNMLQHGGKGSKIIITTRLHSVVKKLDVVLASQGVIRPMRESDWVMLNNLSVDDCWNVMRQIALRQDDDLHGFEDIGRQIAEKCAGLPLLARSIGFVLSQYKSREAWEDIRDRKIILDMEEDQGTLESLMLSYYYMPSKFKLCFTYCAVFPKGFTIASNHLIQQWRALRYIHRQIDGDNCMKYLLGMPFLRVLKSSQSAPENAPASNKVTMHDLVHDLARLILDNELIILDSSEPMSSCKVHKHYGRHVHLTNYQNDSNALKDLPGKIRSLHFTECSRLHLQDKSFSKSKYLRVLDISGCSIKGKHVQSNILLPSSIQHLMLLRYFDASGLPLATLPKSLYKLQNMQTLILSNCALESLPDSITGLLNLCDLDLSGNRSLNKLPMSFGELSALWFLKLSGCSKLNKLPESIHKLLCLQRLDMSGCCALQGLPDKFGSLPKLSFLNLSNCSKLAKLPDSGNLKSLEHLNLSSCHELQSLPQDFGNLEKLEFLNLSDCYKIQVLPESFCQLKHLKDLDLSDCHDLKELPECFGSLSELHYLNLTSRSKLKTLPVSFGDLSKLKHLDLSYCVRFGKLPPSFGNLKLQTLYMSALQIFCVSPPDFITNMTSLTLFDVSGSYTIDYNLSPITMTLIRMLRAIIVREVHTVQEEDYVSIVSLGKLLTCQRLEINGLYNVKRPEEAEIARLRDKPDLRDLILAWYGAKGTENRRDAEVLENLIPPRALERFELNGYMSKSFPNWMLDISSYLPYLTYIRLDGLNACDSLPPLGRLPNLRFLSMANIPNIRKIEKEFYGEEGTCKKLRVIQLMHLCNLDEWWTTRSGDEEDEFLIPNLHRFQVYSCPKLKFLPCPPKSMYWYLDGSDEVLPIDGFGKLSSSTLPFRAEISSSDFSPDKWGRLQHLATLEELTVRVSRRFSTYPEVRGSSRFSTFPEARPCFPSLRRLHLSLENLEILPEWLGQLTTLEELVISDCPNLTSLPASIRNLTTLKRLCIWECPRLVERLKGEDAHKISHNPEVELGYRTVRLGQVDNP</sequence>
<dbReference type="Gene3D" id="1.10.10.10">
    <property type="entry name" value="Winged helix-like DNA-binding domain superfamily/Winged helix DNA-binding domain"/>
    <property type="match status" value="1"/>
</dbReference>
<dbReference type="InterPro" id="IPR058922">
    <property type="entry name" value="WHD_DRP"/>
</dbReference>
<evidence type="ECO:0000259" key="11">
    <source>
        <dbReference type="Pfam" id="PF23598"/>
    </source>
</evidence>
<proteinExistence type="inferred from homology"/>
<dbReference type="GO" id="GO:0006952">
    <property type="term" value="P:defense response"/>
    <property type="evidence" value="ECO:0007669"/>
    <property type="project" value="UniProtKB-KW"/>
</dbReference>
<comment type="similarity">
    <text evidence="1">Belongs to the disease resistance NB-LRR family.</text>
</comment>
<dbReference type="Gene3D" id="1.10.8.430">
    <property type="entry name" value="Helical domain of apoptotic protease-activating factors"/>
    <property type="match status" value="1"/>
</dbReference>
<evidence type="ECO:0000259" key="8">
    <source>
        <dbReference type="Pfam" id="PF00931"/>
    </source>
</evidence>
<evidence type="ECO:0000313" key="14">
    <source>
        <dbReference type="Proteomes" id="UP001497457"/>
    </source>
</evidence>
<dbReference type="SMART" id="SM00369">
    <property type="entry name" value="LRR_TYP"/>
    <property type="match status" value="4"/>
</dbReference>
<evidence type="ECO:0000256" key="5">
    <source>
        <dbReference type="ARBA" id="ARBA00022821"/>
    </source>
</evidence>
<dbReference type="InterPro" id="IPR036388">
    <property type="entry name" value="WH-like_DNA-bd_sf"/>
</dbReference>
<dbReference type="GO" id="GO:0051707">
    <property type="term" value="P:response to other organism"/>
    <property type="evidence" value="ECO:0007669"/>
    <property type="project" value="UniProtKB-ARBA"/>
</dbReference>
<dbReference type="Pfam" id="PF25019">
    <property type="entry name" value="LRR_R13L1-DRL21"/>
    <property type="match status" value="1"/>
</dbReference>
<dbReference type="Gene3D" id="3.80.10.10">
    <property type="entry name" value="Ribonuclease Inhibitor"/>
    <property type="match status" value="5"/>
</dbReference>
<accession>A0ABC8VWW5</accession>
<keyword evidence="5" id="KW-0611">Plant defense</keyword>
<evidence type="ECO:0000259" key="9">
    <source>
        <dbReference type="Pfam" id="PF18052"/>
    </source>
</evidence>
<dbReference type="PANTHER" id="PTHR36766:SF40">
    <property type="entry name" value="DISEASE RESISTANCE PROTEIN RGA3"/>
    <property type="match status" value="1"/>
</dbReference>
<gene>
    <name evidence="13" type="ORF">URODEC1_LOCUS7539</name>
</gene>
<organism evidence="13 14">
    <name type="scientific">Urochloa decumbens</name>
    <dbReference type="NCBI Taxonomy" id="240449"/>
    <lineage>
        <taxon>Eukaryota</taxon>
        <taxon>Viridiplantae</taxon>
        <taxon>Streptophyta</taxon>
        <taxon>Embryophyta</taxon>
        <taxon>Tracheophyta</taxon>
        <taxon>Spermatophyta</taxon>
        <taxon>Magnoliopsida</taxon>
        <taxon>Liliopsida</taxon>
        <taxon>Poales</taxon>
        <taxon>Poaceae</taxon>
        <taxon>PACMAD clade</taxon>
        <taxon>Panicoideae</taxon>
        <taxon>Panicodae</taxon>
        <taxon>Paniceae</taxon>
        <taxon>Melinidinae</taxon>
        <taxon>Urochloa</taxon>
    </lineage>
</organism>
<dbReference type="PANTHER" id="PTHR36766">
    <property type="entry name" value="PLANT BROAD-SPECTRUM MILDEW RESISTANCE PROTEIN RPW8"/>
    <property type="match status" value="1"/>
</dbReference>
<dbReference type="InterPro" id="IPR055414">
    <property type="entry name" value="LRR_R13L4/SHOC2-like"/>
</dbReference>
<dbReference type="InterPro" id="IPR041118">
    <property type="entry name" value="Rx_N"/>
</dbReference>
<dbReference type="InterPro" id="IPR002182">
    <property type="entry name" value="NB-ARC"/>
</dbReference>
<dbReference type="PRINTS" id="PR00364">
    <property type="entry name" value="DISEASERSIST"/>
</dbReference>
<dbReference type="InterPro" id="IPR001611">
    <property type="entry name" value="Leu-rich_rpt"/>
</dbReference>
<evidence type="ECO:0000256" key="3">
    <source>
        <dbReference type="ARBA" id="ARBA00022737"/>
    </source>
</evidence>
<feature type="domain" description="Disease resistance N-terminal" evidence="9">
    <location>
        <begin position="9"/>
        <end position="95"/>
    </location>
</feature>
<dbReference type="Pfam" id="PF00560">
    <property type="entry name" value="LRR_1"/>
    <property type="match status" value="1"/>
</dbReference>
<dbReference type="Pfam" id="PF23559">
    <property type="entry name" value="WHD_DRP"/>
    <property type="match status" value="1"/>
</dbReference>
<dbReference type="Gene3D" id="1.20.5.4130">
    <property type="match status" value="1"/>
</dbReference>
<evidence type="ECO:0000256" key="7">
    <source>
        <dbReference type="ARBA" id="ARBA00023054"/>
    </source>
</evidence>
<dbReference type="InterPro" id="IPR003591">
    <property type="entry name" value="Leu-rich_rpt_typical-subtyp"/>
</dbReference>
<feature type="domain" description="NB-ARC" evidence="8">
    <location>
        <begin position="169"/>
        <end position="362"/>
    </location>
</feature>
<dbReference type="GO" id="GO:0005524">
    <property type="term" value="F:ATP binding"/>
    <property type="evidence" value="ECO:0007669"/>
    <property type="project" value="UniProtKB-KW"/>
</dbReference>
<keyword evidence="3" id="KW-0677">Repeat</keyword>
<keyword evidence="14" id="KW-1185">Reference proteome</keyword>
<dbReference type="Pfam" id="PF18052">
    <property type="entry name" value="Rx_N"/>
    <property type="match status" value="1"/>
</dbReference>
<dbReference type="Gene3D" id="3.40.50.300">
    <property type="entry name" value="P-loop containing nucleotide triphosphate hydrolases"/>
    <property type="match status" value="1"/>
</dbReference>
<dbReference type="InterPro" id="IPR032675">
    <property type="entry name" value="LRR_dom_sf"/>
</dbReference>
<dbReference type="Pfam" id="PF23598">
    <property type="entry name" value="LRR_14"/>
    <property type="match status" value="1"/>
</dbReference>
<dbReference type="Proteomes" id="UP001497457">
    <property type="component" value="Chromosome 11b"/>
</dbReference>
<evidence type="ECO:0000259" key="10">
    <source>
        <dbReference type="Pfam" id="PF23559"/>
    </source>
</evidence>
<evidence type="ECO:0000256" key="6">
    <source>
        <dbReference type="ARBA" id="ARBA00022840"/>
    </source>
</evidence>
<dbReference type="InterPro" id="IPR056789">
    <property type="entry name" value="LRR_R13L1-DRL21"/>
</dbReference>
<dbReference type="EMBL" id="OZ075121">
    <property type="protein sequence ID" value="CAL4898012.1"/>
    <property type="molecule type" value="Genomic_DNA"/>
</dbReference>
<evidence type="ECO:0000256" key="2">
    <source>
        <dbReference type="ARBA" id="ARBA00022614"/>
    </source>
</evidence>
<protein>
    <submittedName>
        <fullName evidence="13">Uncharacterized protein</fullName>
    </submittedName>
</protein>
<dbReference type="InterPro" id="IPR027417">
    <property type="entry name" value="P-loop_NTPase"/>
</dbReference>
<evidence type="ECO:0000259" key="12">
    <source>
        <dbReference type="Pfam" id="PF25019"/>
    </source>
</evidence>